<evidence type="ECO:0000256" key="1">
    <source>
        <dbReference type="SAM" id="MobiDB-lite"/>
    </source>
</evidence>
<feature type="region of interest" description="Disordered" evidence="1">
    <location>
        <begin position="22"/>
        <end position="57"/>
    </location>
</feature>
<organism evidence="2 3">
    <name type="scientific">Roridomyces roridus</name>
    <dbReference type="NCBI Taxonomy" id="1738132"/>
    <lineage>
        <taxon>Eukaryota</taxon>
        <taxon>Fungi</taxon>
        <taxon>Dikarya</taxon>
        <taxon>Basidiomycota</taxon>
        <taxon>Agaricomycotina</taxon>
        <taxon>Agaricomycetes</taxon>
        <taxon>Agaricomycetidae</taxon>
        <taxon>Agaricales</taxon>
        <taxon>Marasmiineae</taxon>
        <taxon>Mycenaceae</taxon>
        <taxon>Roridomyces</taxon>
    </lineage>
</organism>
<feature type="region of interest" description="Disordered" evidence="1">
    <location>
        <begin position="182"/>
        <end position="222"/>
    </location>
</feature>
<accession>A0AAD7AYC2</accession>
<protein>
    <submittedName>
        <fullName evidence="2">Uncharacterized protein</fullName>
    </submittedName>
</protein>
<reference evidence="2" key="1">
    <citation type="submission" date="2023-03" db="EMBL/GenBank/DDBJ databases">
        <title>Massive genome expansion in bonnet fungi (Mycena s.s.) driven by repeated elements and novel gene families across ecological guilds.</title>
        <authorList>
            <consortium name="Lawrence Berkeley National Laboratory"/>
            <person name="Harder C.B."/>
            <person name="Miyauchi S."/>
            <person name="Viragh M."/>
            <person name="Kuo A."/>
            <person name="Thoen E."/>
            <person name="Andreopoulos B."/>
            <person name="Lu D."/>
            <person name="Skrede I."/>
            <person name="Drula E."/>
            <person name="Henrissat B."/>
            <person name="Morin E."/>
            <person name="Kohler A."/>
            <person name="Barry K."/>
            <person name="LaButti K."/>
            <person name="Morin E."/>
            <person name="Salamov A."/>
            <person name="Lipzen A."/>
            <person name="Mereny Z."/>
            <person name="Hegedus B."/>
            <person name="Baldrian P."/>
            <person name="Stursova M."/>
            <person name="Weitz H."/>
            <person name="Taylor A."/>
            <person name="Grigoriev I.V."/>
            <person name="Nagy L.G."/>
            <person name="Martin F."/>
            <person name="Kauserud H."/>
        </authorList>
    </citation>
    <scope>NUCLEOTIDE SEQUENCE</scope>
    <source>
        <strain evidence="2">9284</strain>
    </source>
</reference>
<proteinExistence type="predicted"/>
<dbReference type="EMBL" id="JARKIF010000113">
    <property type="protein sequence ID" value="KAJ7604216.1"/>
    <property type="molecule type" value="Genomic_DNA"/>
</dbReference>
<feature type="compositionally biased region" description="Low complexity" evidence="1">
    <location>
        <begin position="46"/>
        <end position="55"/>
    </location>
</feature>
<sequence>MPILARLWGTIALYAIISPRKSQSSNANESTKVTASSHPTRHSRPSSRSTNPSSPDDILSMRLQDRVAGDIVLHNWSNVSSLEMMTRVAPKSGVDGKYLAKTLRTHADVRPHLSRTVTQQLAFVDRSVSRRLAIWRQLSVQKPGQRGHRKREGLQMAPSTRSTPKIPTVFPACNTARAFFSSSSSPSPPLRAKTHHCQHPTILPPRCPFQGGSRREARAGRTTQGLPVLKRVWQLVLRAAYPRRHLLLRCGTPLVSQRTHHGDSNPKCFESAGDGCFGTRSRRRIQRGCGCGFRECGEEGSGDQGISWVYETSRMTMGYSPPSSTPLRQTRRSIDASWWHARAAPLHMAPPNAAVFVSEEGPDYDGRLWRQKREGLIVILRTQMHVRVGMRGRGCYCVWLSCRLFASFRKLAGRRSQSRGRGGQLLLLALLAVVTRDVFPYLRVASVLLTGSALEESDSYGIHPVWMHQENEGGRRDIWGPASMSRRPTRLVLSKLWTAEFEIRLESTVVVPSSRHDERGRGVERADVEHAEGFSDNSDVGCATRSWNERRQRTGSSVSRLKSKRRRLITATAPKPPILLEYRNE</sequence>
<evidence type="ECO:0000313" key="3">
    <source>
        <dbReference type="Proteomes" id="UP001221142"/>
    </source>
</evidence>
<comment type="caution">
    <text evidence="2">The sequence shown here is derived from an EMBL/GenBank/DDBJ whole genome shotgun (WGS) entry which is preliminary data.</text>
</comment>
<gene>
    <name evidence="2" type="ORF">FB45DRAFT_880902</name>
</gene>
<name>A0AAD7AYC2_9AGAR</name>
<feature type="region of interest" description="Disordered" evidence="1">
    <location>
        <begin position="142"/>
        <end position="167"/>
    </location>
</feature>
<evidence type="ECO:0000313" key="2">
    <source>
        <dbReference type="EMBL" id="KAJ7604216.1"/>
    </source>
</evidence>
<feature type="compositionally biased region" description="Polar residues" evidence="1">
    <location>
        <begin position="22"/>
        <end position="35"/>
    </location>
</feature>
<dbReference type="AlphaFoldDB" id="A0AAD7AYC2"/>
<keyword evidence="3" id="KW-1185">Reference proteome</keyword>
<dbReference type="Proteomes" id="UP001221142">
    <property type="component" value="Unassembled WGS sequence"/>
</dbReference>